<gene>
    <name evidence="3" type="ORF">FUSPEROL_02064</name>
</gene>
<comment type="caution">
    <text evidence="3">The sequence shown here is derived from an EMBL/GenBank/DDBJ whole genome shotgun (WGS) entry which is preliminary data.</text>
</comment>
<dbReference type="SUPFAM" id="SSF47413">
    <property type="entry name" value="lambda repressor-like DNA-binding domains"/>
    <property type="match status" value="1"/>
</dbReference>
<feature type="domain" description="HTH cro/C1-type" evidence="2">
    <location>
        <begin position="43"/>
        <end position="95"/>
    </location>
</feature>
<dbReference type="HOGENOM" id="CLU_2342717_0_0_0"/>
<evidence type="ECO:0000313" key="4">
    <source>
        <dbReference type="Proteomes" id="UP000003748"/>
    </source>
</evidence>
<evidence type="ECO:0000256" key="1">
    <source>
        <dbReference type="ARBA" id="ARBA00023125"/>
    </source>
</evidence>
<organism evidence="3 4">
    <name type="scientific">Fusobacterium periodonticum ATCC 33693</name>
    <dbReference type="NCBI Taxonomy" id="546275"/>
    <lineage>
        <taxon>Bacteria</taxon>
        <taxon>Fusobacteriati</taxon>
        <taxon>Fusobacteriota</taxon>
        <taxon>Fusobacteriia</taxon>
        <taxon>Fusobacteriales</taxon>
        <taxon>Fusobacteriaceae</taxon>
        <taxon>Fusobacterium</taxon>
    </lineage>
</organism>
<dbReference type="eggNOG" id="ENOG5033CK9">
    <property type="taxonomic scope" value="Bacteria"/>
</dbReference>
<dbReference type="InterPro" id="IPR001387">
    <property type="entry name" value="Cro/C1-type_HTH"/>
</dbReference>
<dbReference type="Proteomes" id="UP000003748">
    <property type="component" value="Unassembled WGS sequence"/>
</dbReference>
<dbReference type="PANTHER" id="PTHR46558">
    <property type="entry name" value="TRACRIPTIONAL REGULATORY PROTEIN-RELATED-RELATED"/>
    <property type="match status" value="1"/>
</dbReference>
<dbReference type="SMART" id="SM00530">
    <property type="entry name" value="HTH_XRE"/>
    <property type="match status" value="1"/>
</dbReference>
<dbReference type="PROSITE" id="PS50943">
    <property type="entry name" value="HTH_CROC1"/>
    <property type="match status" value="1"/>
</dbReference>
<evidence type="ECO:0000313" key="3">
    <source>
        <dbReference type="EMBL" id="EFE86023.1"/>
    </source>
</evidence>
<dbReference type="InterPro" id="IPR010982">
    <property type="entry name" value="Lambda_DNA-bd_dom_sf"/>
</dbReference>
<protein>
    <submittedName>
        <fullName evidence="3">DNA-binding helix-turn-helix protein</fullName>
    </submittedName>
</protein>
<proteinExistence type="predicted"/>
<evidence type="ECO:0000259" key="2">
    <source>
        <dbReference type="PROSITE" id="PS50943"/>
    </source>
</evidence>
<keyword evidence="1 3" id="KW-0238">DNA-binding</keyword>
<dbReference type="STRING" id="546275.FUSPEROL_02064"/>
<dbReference type="Pfam" id="PF01381">
    <property type="entry name" value="HTH_3"/>
    <property type="match status" value="1"/>
</dbReference>
<dbReference type="EMBL" id="ACJY01000099">
    <property type="protein sequence ID" value="EFE86023.1"/>
    <property type="molecule type" value="Genomic_DNA"/>
</dbReference>
<reference evidence="3 4" key="1">
    <citation type="submission" date="2010-02" db="EMBL/GenBank/DDBJ databases">
        <authorList>
            <person name="Weinstock G."/>
            <person name="Sodergren E."/>
            <person name="Clifton S."/>
            <person name="Fulton L."/>
            <person name="Fulton B."/>
            <person name="Courtney L."/>
            <person name="Fronick C."/>
            <person name="Harrison M."/>
            <person name="Strong C."/>
            <person name="Farmer C."/>
            <person name="Delahaunty K."/>
            <person name="Markovic C."/>
            <person name="Hall O."/>
            <person name="Minx P."/>
            <person name="Tomlinson C."/>
            <person name="Mitreva M."/>
            <person name="Nelson J."/>
            <person name="Hou S."/>
            <person name="Wollam A."/>
            <person name="Pepin K.H."/>
            <person name="Johnson M."/>
            <person name="Bhonagiri V."/>
            <person name="Zhang X."/>
            <person name="Suruliraj S."/>
            <person name="Warren W."/>
            <person name="Chinwalla A."/>
            <person name="Mardis E.R."/>
            <person name="Wilson R.K."/>
        </authorList>
    </citation>
    <scope>NUCLEOTIDE SEQUENCE [LARGE SCALE GENOMIC DNA]</scope>
    <source>
        <strain evidence="3 4">ATCC 33693</strain>
    </source>
</reference>
<dbReference type="GO" id="GO:0003677">
    <property type="term" value="F:DNA binding"/>
    <property type="evidence" value="ECO:0007669"/>
    <property type="project" value="UniProtKB-KW"/>
</dbReference>
<sequence>MEKIKKIFSRKVLTKILRYDNINLFTKSEIKKGGDFMTIGEKLKKLRGNKRQTEIAKDLGILPSAYSNYENNYRIPNDETKKKIANYYKKTVDEIFF</sequence>
<dbReference type="AlphaFoldDB" id="D4CXA3"/>
<name>D4CXA3_9FUSO</name>
<dbReference type="Gene3D" id="1.10.260.40">
    <property type="entry name" value="lambda repressor-like DNA-binding domains"/>
    <property type="match status" value="1"/>
</dbReference>
<accession>D4CXA3</accession>
<dbReference type="CDD" id="cd00093">
    <property type="entry name" value="HTH_XRE"/>
    <property type="match status" value="1"/>
</dbReference>
<dbReference type="PANTHER" id="PTHR46558:SF11">
    <property type="entry name" value="HTH-TYPE TRANSCRIPTIONAL REGULATOR XRE"/>
    <property type="match status" value="1"/>
</dbReference>